<comment type="caution">
    <text evidence="1">The sequence shown here is derived from an EMBL/GenBank/DDBJ whole genome shotgun (WGS) entry which is preliminary data.</text>
</comment>
<name>A0A2K3KY48_TRIPR</name>
<dbReference type="AlphaFoldDB" id="A0A2K3KY48"/>
<dbReference type="EMBL" id="ASHM01023000">
    <property type="protein sequence ID" value="PNX71193.1"/>
    <property type="molecule type" value="Genomic_DNA"/>
</dbReference>
<evidence type="ECO:0000313" key="2">
    <source>
        <dbReference type="Proteomes" id="UP000236291"/>
    </source>
</evidence>
<organism evidence="1 2">
    <name type="scientific">Trifolium pratense</name>
    <name type="common">Red clover</name>
    <dbReference type="NCBI Taxonomy" id="57577"/>
    <lineage>
        <taxon>Eukaryota</taxon>
        <taxon>Viridiplantae</taxon>
        <taxon>Streptophyta</taxon>
        <taxon>Embryophyta</taxon>
        <taxon>Tracheophyta</taxon>
        <taxon>Spermatophyta</taxon>
        <taxon>Magnoliopsida</taxon>
        <taxon>eudicotyledons</taxon>
        <taxon>Gunneridae</taxon>
        <taxon>Pentapetalae</taxon>
        <taxon>rosids</taxon>
        <taxon>fabids</taxon>
        <taxon>Fabales</taxon>
        <taxon>Fabaceae</taxon>
        <taxon>Papilionoideae</taxon>
        <taxon>50 kb inversion clade</taxon>
        <taxon>NPAAA clade</taxon>
        <taxon>Hologalegina</taxon>
        <taxon>IRL clade</taxon>
        <taxon>Trifolieae</taxon>
        <taxon>Trifolium</taxon>
    </lineage>
</organism>
<dbReference type="ExpressionAtlas" id="A0A2K3KY48">
    <property type="expression patterns" value="baseline"/>
</dbReference>
<gene>
    <name evidence="1" type="ORF">L195_g027064</name>
</gene>
<reference evidence="1 2" key="1">
    <citation type="journal article" date="2014" name="Am. J. Bot.">
        <title>Genome assembly and annotation for red clover (Trifolium pratense; Fabaceae).</title>
        <authorList>
            <person name="Istvanek J."/>
            <person name="Jaros M."/>
            <person name="Krenek A."/>
            <person name="Repkova J."/>
        </authorList>
    </citation>
    <scope>NUCLEOTIDE SEQUENCE [LARGE SCALE GENOMIC DNA]</scope>
    <source>
        <strain evidence="2">cv. Tatra</strain>
        <tissue evidence="1">Young leaves</tissue>
    </source>
</reference>
<reference evidence="1 2" key="2">
    <citation type="journal article" date="2017" name="Front. Plant Sci.">
        <title>Gene Classification and Mining of Molecular Markers Useful in Red Clover (Trifolium pratense) Breeding.</title>
        <authorList>
            <person name="Istvanek J."/>
            <person name="Dluhosova J."/>
            <person name="Dluhos P."/>
            <person name="Patkova L."/>
            <person name="Nedelnik J."/>
            <person name="Repkova J."/>
        </authorList>
    </citation>
    <scope>NUCLEOTIDE SEQUENCE [LARGE SCALE GENOMIC DNA]</scope>
    <source>
        <strain evidence="2">cv. Tatra</strain>
        <tissue evidence="1">Young leaves</tissue>
    </source>
</reference>
<protein>
    <submittedName>
        <fullName evidence="1">Uncharacterized protein</fullName>
    </submittedName>
</protein>
<evidence type="ECO:0000313" key="1">
    <source>
        <dbReference type="EMBL" id="PNX71193.1"/>
    </source>
</evidence>
<proteinExistence type="predicted"/>
<dbReference type="Proteomes" id="UP000236291">
    <property type="component" value="Unassembled WGS sequence"/>
</dbReference>
<sequence length="92" mass="10287">MYMSNEISVAFGTRFVKFGSVLKSVNASEVRVLMLSKFWFWDCGFALQAARTDVRERTEQLGDAGNLSFARKLASVQGLVESVQPTQNKYNG</sequence>
<accession>A0A2K3KY48</accession>